<proteinExistence type="inferred from homology"/>
<comment type="subcellular location">
    <subcellularLocation>
        <location evidence="8">Endoplasmic reticulum membrane</location>
        <topology evidence="8">Single-pass type I membrane protein</topology>
    </subcellularLocation>
    <subcellularLocation>
        <location evidence="1">Membrane</location>
        <topology evidence="1">Single-pass type I membrane protein</topology>
    </subcellularLocation>
</comment>
<organism evidence="11 12">
    <name type="scientific">Cylindrobasidium torrendii FP15055 ss-10</name>
    <dbReference type="NCBI Taxonomy" id="1314674"/>
    <lineage>
        <taxon>Eukaryota</taxon>
        <taxon>Fungi</taxon>
        <taxon>Dikarya</taxon>
        <taxon>Basidiomycota</taxon>
        <taxon>Agaricomycotina</taxon>
        <taxon>Agaricomycetes</taxon>
        <taxon>Agaricomycetidae</taxon>
        <taxon>Agaricales</taxon>
        <taxon>Marasmiineae</taxon>
        <taxon>Physalacriaceae</taxon>
        <taxon>Cylindrobasidium</taxon>
    </lineage>
</organism>
<evidence type="ECO:0000313" key="11">
    <source>
        <dbReference type="EMBL" id="KIY64111.1"/>
    </source>
</evidence>
<feature type="domain" description="OST48 middle" evidence="10">
    <location>
        <begin position="282"/>
        <end position="423"/>
    </location>
</feature>
<dbReference type="EMBL" id="KN880653">
    <property type="protein sequence ID" value="KIY64111.1"/>
    <property type="molecule type" value="Genomic_DNA"/>
</dbReference>
<accession>A0A0D7B3J9</accession>
<comment type="pathway">
    <text evidence="2 8">Protein modification; protein glycosylation.</text>
</comment>
<dbReference type="Proteomes" id="UP000054007">
    <property type="component" value="Unassembled WGS sequence"/>
</dbReference>
<reference evidence="11 12" key="1">
    <citation type="journal article" date="2015" name="Fungal Genet. Biol.">
        <title>Evolution of novel wood decay mechanisms in Agaricales revealed by the genome sequences of Fistulina hepatica and Cylindrobasidium torrendii.</title>
        <authorList>
            <person name="Floudas D."/>
            <person name="Held B.W."/>
            <person name="Riley R."/>
            <person name="Nagy L.G."/>
            <person name="Koehler G."/>
            <person name="Ransdell A.S."/>
            <person name="Younus H."/>
            <person name="Chow J."/>
            <person name="Chiniquy J."/>
            <person name="Lipzen A."/>
            <person name="Tritt A."/>
            <person name="Sun H."/>
            <person name="Haridas S."/>
            <person name="LaButti K."/>
            <person name="Ohm R.A."/>
            <person name="Kues U."/>
            <person name="Blanchette R.A."/>
            <person name="Grigoriev I.V."/>
            <person name="Minto R.E."/>
            <person name="Hibbett D.S."/>
        </authorList>
    </citation>
    <scope>NUCLEOTIDE SEQUENCE [LARGE SCALE GENOMIC DNA]</scope>
    <source>
        <strain evidence="11 12">FP15055 ss-10</strain>
    </source>
</reference>
<dbReference type="GO" id="GO:0018279">
    <property type="term" value="P:protein N-linked glycosylation via asparagine"/>
    <property type="evidence" value="ECO:0007669"/>
    <property type="project" value="UniProtKB-UniRule"/>
</dbReference>
<evidence type="ECO:0000256" key="2">
    <source>
        <dbReference type="ARBA" id="ARBA00004922"/>
    </source>
</evidence>
<keyword evidence="6 8" id="KW-1133">Transmembrane helix</keyword>
<name>A0A0D7B3J9_9AGAR</name>
<evidence type="ECO:0000313" key="12">
    <source>
        <dbReference type="Proteomes" id="UP000054007"/>
    </source>
</evidence>
<dbReference type="OrthoDB" id="29105at2759"/>
<evidence type="ECO:0000256" key="1">
    <source>
        <dbReference type="ARBA" id="ARBA00004479"/>
    </source>
</evidence>
<dbReference type="AlphaFoldDB" id="A0A0D7B3J9"/>
<dbReference type="InterPro" id="IPR055457">
    <property type="entry name" value="OST48_N"/>
</dbReference>
<dbReference type="STRING" id="1314674.A0A0D7B3J9"/>
<keyword evidence="5 8" id="KW-0256">Endoplasmic reticulum</keyword>
<dbReference type="InterPro" id="IPR055459">
    <property type="entry name" value="OST48_MD"/>
</dbReference>
<dbReference type="UniPathway" id="UPA00378"/>
<feature type="domain" description="OST48 N-terminal" evidence="9">
    <location>
        <begin position="25"/>
        <end position="268"/>
    </location>
</feature>
<dbReference type="Pfam" id="PF03345">
    <property type="entry name" value="OST48_N"/>
    <property type="match status" value="1"/>
</dbReference>
<evidence type="ECO:0000259" key="10">
    <source>
        <dbReference type="Pfam" id="PF23358"/>
    </source>
</evidence>
<comment type="subunit">
    <text evidence="8">Component of the oligosaccharyltransferase (OST) complex.</text>
</comment>
<dbReference type="Pfam" id="PF23358">
    <property type="entry name" value="OST48_MD"/>
    <property type="match status" value="1"/>
</dbReference>
<keyword evidence="4 8" id="KW-0812">Transmembrane</keyword>
<evidence type="ECO:0000256" key="4">
    <source>
        <dbReference type="ARBA" id="ARBA00022692"/>
    </source>
</evidence>
<gene>
    <name evidence="11" type="ORF">CYLTODRAFT_381330</name>
</gene>
<dbReference type="PANTHER" id="PTHR10830">
    <property type="entry name" value="DOLICHYL-DIPHOSPHOOLIGOSACCHARIDE--PROTEIN GLYCOSYLTRANSFERASE 48 KDA SUBUNIT"/>
    <property type="match status" value="1"/>
</dbReference>
<evidence type="ECO:0000259" key="9">
    <source>
        <dbReference type="Pfam" id="PF03345"/>
    </source>
</evidence>
<dbReference type="PANTHER" id="PTHR10830:SF0">
    <property type="entry name" value="DOLICHYL-DIPHOSPHOOLIGOSACCHARIDE--PROTEIN GLYCOSYLTRANSFERASE 48 KDA SUBUNIT"/>
    <property type="match status" value="1"/>
</dbReference>
<comment type="similarity">
    <text evidence="3 8">Belongs to the DDOST 48 kDa subunit family.</text>
</comment>
<evidence type="ECO:0000256" key="6">
    <source>
        <dbReference type="ARBA" id="ARBA00022989"/>
    </source>
</evidence>
<evidence type="ECO:0000256" key="3">
    <source>
        <dbReference type="ARBA" id="ARBA00008743"/>
    </source>
</evidence>
<feature type="signal peptide" evidence="8">
    <location>
        <begin position="1"/>
        <end position="17"/>
    </location>
</feature>
<dbReference type="InterPro" id="IPR005013">
    <property type="entry name" value="DDOST_48_kDa_subunit"/>
</dbReference>
<feature type="transmembrane region" description="Helical" evidence="8">
    <location>
        <begin position="401"/>
        <end position="424"/>
    </location>
</feature>
<keyword evidence="8" id="KW-0732">Signal</keyword>
<evidence type="ECO:0000256" key="5">
    <source>
        <dbReference type="ARBA" id="ARBA00022824"/>
    </source>
</evidence>
<evidence type="ECO:0000256" key="7">
    <source>
        <dbReference type="ARBA" id="ARBA00023136"/>
    </source>
</evidence>
<dbReference type="GO" id="GO:0016740">
    <property type="term" value="F:transferase activity"/>
    <property type="evidence" value="ECO:0007669"/>
    <property type="project" value="UniProtKB-KW"/>
</dbReference>
<keyword evidence="7 8" id="KW-0472">Membrane</keyword>
<keyword evidence="11" id="KW-0808">Transferase</keyword>
<feature type="chain" id="PRO_5005115141" description="Dolichyl-diphosphooligosaccharide--protein glycosyltransferase subunit WBP1" evidence="8">
    <location>
        <begin position="18"/>
        <end position="435"/>
    </location>
</feature>
<keyword evidence="12" id="KW-1185">Reference proteome</keyword>
<dbReference type="GO" id="GO:0008250">
    <property type="term" value="C:oligosaccharyltransferase complex"/>
    <property type="evidence" value="ECO:0007669"/>
    <property type="project" value="TreeGrafter"/>
</dbReference>
<sequence>MLPLLSLLISLVTLVVARSSTGTDVLVIVSAEEQKDYTLFFEDLEGRGYDLFFREPKAEKPVLLDADVPQFHHVLMLASDTKAFASDITPQNIVELLTKNVNVVVALSPKQNLFYTLAPEFGLVPPPPGTPLISYFPERTDPPTVLPVHVAPGPIVTPNTPPVWFSGIPFSVGNSPLLVPILNAPSESFASDSDSTTESIVESVEKGGEGLWAGSSLGLVTGFQVTDGGRALFLGGGAILSDAFANKALPDGSSSGNKQIAHDVSAWAFQESLVLRIDETSHHVVNATEPKEYYTTNDQVVYTTKISRWNAKENEWEPHTGVDDLQLEFTMLDPHVRTGIPEDLARPGTYSVTFRAPDRHGVFKFIVDYRRKGWTHLKSAITVPVVPPRHDGYPRFLSAAWPYYAGAVSTSVGFVLFAALYLAGETKEAGKKKKE</sequence>
<evidence type="ECO:0000256" key="8">
    <source>
        <dbReference type="RuleBase" id="RU361142"/>
    </source>
</evidence>
<protein>
    <recommendedName>
        <fullName evidence="8">Dolichyl-diphosphooligosaccharide--protein glycosyltransferase subunit WBP1</fullName>
        <shortName evidence="8">Oligosaccharyl transferase subunit WBP1</shortName>
    </recommendedName>
</protein>
<comment type="function">
    <text evidence="8">Subunit of the oligosaccharyl transferase (OST) complex that catalyzes the initial transfer of a defined glycan (Glc(3)Man(9)GlcNAc(2) in eukaryotes) from the lipid carrier dolichol-pyrophosphate to an asparagine residue within an Asn-X-Ser/Thr consensus motif in nascent polypeptide chains, the first step in protein N-glycosylation. N-glycosylation occurs cotranslationally and the complex associates with the Sec61 complex at the channel-forming translocon complex that mediates protein translocation across the endoplasmic reticulum (ER).</text>
</comment>